<keyword evidence="11" id="KW-0675">Receptor</keyword>
<comment type="subcellular location">
    <subcellularLocation>
        <location evidence="1 8">Cell outer membrane</location>
        <topology evidence="1 8">Multi-pass membrane protein</topology>
    </subcellularLocation>
</comment>
<dbReference type="GO" id="GO:0009279">
    <property type="term" value="C:cell outer membrane"/>
    <property type="evidence" value="ECO:0007669"/>
    <property type="project" value="UniProtKB-SubCell"/>
</dbReference>
<keyword evidence="7 8" id="KW-0998">Cell outer membrane</keyword>
<dbReference type="InterPro" id="IPR036942">
    <property type="entry name" value="Beta-barrel_TonB_sf"/>
</dbReference>
<sequence length="729" mass="82019">MKKKVVSISVLILLISKSLLAQKDTTTRTLDSITVSSYLHGTTKQHLPDISGTYIFAGKKSDLLSLDPSKGNMAQNMGRLQFAQIPGLNMWQMDGAGTQLNIGTRGTDAHRDIEMNMRQNGYMTNSDAFGYPENHYTVPLQAVQQVQYVRGSAALQFGPQFGGMMNYVLKEGDTTKSLSIESNQAAGSYNLFNSYNAVGGTVGKLQYYAYYDNRSGNGWRDNARFNYRAYYADLKYHFTKDISLALQFSRMDYVQQIAGGLTDAQFAANPKQSERARNYFQPVINIPALIFNYNISNNTQLQIISHYLFGQRNSVQFINAGNVPDTVNTALNSYNPRQVDRDYYSGFTTEARVRHRYQLAHIKSTLAGGLRYFTEVTKRRQKGVGTTGSDFDLSLTKPYGIDLHFTTNNYAVFAENIFQLTKDFSITPGVRYEMIDTWLTGVINNATDAVNYNGKRRFPLFGAGLQYNVGKMVQLYGNVSQEYRPFLNANVTTADRLDVIDPNLKDSKGYDIDLGYRGVYKNVLSWDVNAFYVFYGNRVGLTSFTSEDSNNHLYTTNIGDGIIKGIESYIELSLLKMTGYAAKENNISIFNSLAYNHARYQHAVINKSGVNTSINGNRIENTPDWIEKAGISLKRKTVNLCIQYSYSSMQYNDALNTVASGNGVTGIIPAYHVWDATFDWVILKNYRLGAGINNFTNEHYFNRRITMYPGPGILPADGRTFYISFGVKW</sequence>
<evidence type="ECO:0000256" key="5">
    <source>
        <dbReference type="ARBA" id="ARBA00023077"/>
    </source>
</evidence>
<accession>A0A4U3L5H6</accession>
<keyword evidence="5" id="KW-0798">TonB box</keyword>
<name>A0A4U3L5H6_9BACT</name>
<keyword evidence="12" id="KW-1185">Reference proteome</keyword>
<evidence type="ECO:0000313" key="12">
    <source>
        <dbReference type="Proteomes" id="UP000305848"/>
    </source>
</evidence>
<dbReference type="AlphaFoldDB" id="A0A4U3L5H6"/>
<evidence type="ECO:0000256" key="8">
    <source>
        <dbReference type="PROSITE-ProRule" id="PRU01360"/>
    </source>
</evidence>
<dbReference type="Gene3D" id="2.40.170.20">
    <property type="entry name" value="TonB-dependent receptor, beta-barrel domain"/>
    <property type="match status" value="1"/>
</dbReference>
<evidence type="ECO:0000259" key="10">
    <source>
        <dbReference type="Pfam" id="PF00593"/>
    </source>
</evidence>
<dbReference type="InterPro" id="IPR039426">
    <property type="entry name" value="TonB-dep_rcpt-like"/>
</dbReference>
<comment type="similarity">
    <text evidence="8">Belongs to the TonB-dependent receptor family.</text>
</comment>
<comment type="caution">
    <text evidence="11">The sequence shown here is derived from an EMBL/GenBank/DDBJ whole genome shotgun (WGS) entry which is preliminary data.</text>
</comment>
<dbReference type="EMBL" id="SZQL01000003">
    <property type="protein sequence ID" value="TKK70192.1"/>
    <property type="molecule type" value="Genomic_DNA"/>
</dbReference>
<keyword evidence="2 8" id="KW-0813">Transport</keyword>
<dbReference type="PANTHER" id="PTHR30442">
    <property type="entry name" value="IRON III DICITRATE TRANSPORT PROTEIN FECA"/>
    <property type="match status" value="1"/>
</dbReference>
<keyword evidence="3 8" id="KW-1134">Transmembrane beta strand</keyword>
<evidence type="ECO:0000256" key="3">
    <source>
        <dbReference type="ARBA" id="ARBA00022452"/>
    </source>
</evidence>
<protein>
    <submittedName>
        <fullName evidence="11">TonB-dependent receptor</fullName>
    </submittedName>
</protein>
<feature type="chain" id="PRO_5020743033" evidence="9">
    <location>
        <begin position="22"/>
        <end position="729"/>
    </location>
</feature>
<evidence type="ECO:0000256" key="1">
    <source>
        <dbReference type="ARBA" id="ARBA00004571"/>
    </source>
</evidence>
<dbReference type="PANTHER" id="PTHR30442:SF0">
    <property type="entry name" value="FE(3+) DICITRATE TRANSPORT PROTEIN FECA"/>
    <property type="match status" value="1"/>
</dbReference>
<dbReference type="InterPro" id="IPR037066">
    <property type="entry name" value="Plug_dom_sf"/>
</dbReference>
<evidence type="ECO:0000313" key="11">
    <source>
        <dbReference type="EMBL" id="TKK70192.1"/>
    </source>
</evidence>
<dbReference type="Proteomes" id="UP000305848">
    <property type="component" value="Unassembled WGS sequence"/>
</dbReference>
<dbReference type="GO" id="GO:0033214">
    <property type="term" value="P:siderophore-iron import into cell"/>
    <property type="evidence" value="ECO:0007669"/>
    <property type="project" value="TreeGrafter"/>
</dbReference>
<reference evidence="11 12" key="1">
    <citation type="submission" date="2019-05" db="EMBL/GenBank/DDBJ databases">
        <title>Panacibacter sp. strain 17mud1-8 Genome sequencing and assembly.</title>
        <authorList>
            <person name="Chhetri G."/>
        </authorList>
    </citation>
    <scope>NUCLEOTIDE SEQUENCE [LARGE SCALE GENOMIC DNA]</scope>
    <source>
        <strain evidence="11 12">17mud1-8</strain>
    </source>
</reference>
<dbReference type="Pfam" id="PF00593">
    <property type="entry name" value="TonB_dep_Rec_b-barrel"/>
    <property type="match status" value="1"/>
</dbReference>
<feature type="signal peptide" evidence="9">
    <location>
        <begin position="1"/>
        <end position="21"/>
    </location>
</feature>
<proteinExistence type="inferred from homology"/>
<keyword evidence="9" id="KW-0732">Signal</keyword>
<evidence type="ECO:0000256" key="2">
    <source>
        <dbReference type="ARBA" id="ARBA00022448"/>
    </source>
</evidence>
<evidence type="ECO:0000256" key="6">
    <source>
        <dbReference type="ARBA" id="ARBA00023136"/>
    </source>
</evidence>
<feature type="domain" description="TonB-dependent receptor-like beta-barrel" evidence="10">
    <location>
        <begin position="273"/>
        <end position="694"/>
    </location>
</feature>
<organism evidence="11 12">
    <name type="scientific">Ilyomonas limi</name>
    <dbReference type="NCBI Taxonomy" id="2575867"/>
    <lineage>
        <taxon>Bacteria</taxon>
        <taxon>Pseudomonadati</taxon>
        <taxon>Bacteroidota</taxon>
        <taxon>Chitinophagia</taxon>
        <taxon>Chitinophagales</taxon>
        <taxon>Chitinophagaceae</taxon>
        <taxon>Ilyomonas</taxon>
    </lineage>
</organism>
<dbReference type="OrthoDB" id="9758472at2"/>
<dbReference type="RefSeq" id="WP_137260737.1">
    <property type="nucleotide sequence ID" value="NZ_SZQL01000003.1"/>
</dbReference>
<gene>
    <name evidence="11" type="ORF">FC093_05430</name>
</gene>
<evidence type="ECO:0000256" key="7">
    <source>
        <dbReference type="ARBA" id="ARBA00023237"/>
    </source>
</evidence>
<dbReference type="InterPro" id="IPR000531">
    <property type="entry name" value="Beta-barrel_TonB"/>
</dbReference>
<evidence type="ECO:0000256" key="4">
    <source>
        <dbReference type="ARBA" id="ARBA00022692"/>
    </source>
</evidence>
<keyword evidence="4 8" id="KW-0812">Transmembrane</keyword>
<dbReference type="Gene3D" id="2.170.130.10">
    <property type="entry name" value="TonB-dependent receptor, plug domain"/>
    <property type="match status" value="1"/>
</dbReference>
<evidence type="ECO:0000256" key="9">
    <source>
        <dbReference type="SAM" id="SignalP"/>
    </source>
</evidence>
<dbReference type="PROSITE" id="PS52016">
    <property type="entry name" value="TONB_DEPENDENT_REC_3"/>
    <property type="match status" value="1"/>
</dbReference>
<keyword evidence="6 8" id="KW-0472">Membrane</keyword>
<dbReference type="SUPFAM" id="SSF56935">
    <property type="entry name" value="Porins"/>
    <property type="match status" value="1"/>
</dbReference>